<organism evidence="1 2">
    <name type="scientific">Rubripirellula reticaptiva</name>
    <dbReference type="NCBI Taxonomy" id="2528013"/>
    <lineage>
        <taxon>Bacteria</taxon>
        <taxon>Pseudomonadati</taxon>
        <taxon>Planctomycetota</taxon>
        <taxon>Planctomycetia</taxon>
        <taxon>Pirellulales</taxon>
        <taxon>Pirellulaceae</taxon>
        <taxon>Rubripirellula</taxon>
    </lineage>
</organism>
<dbReference type="EMBL" id="SJPX01000004">
    <property type="protein sequence ID" value="TWU49289.1"/>
    <property type="molecule type" value="Genomic_DNA"/>
</dbReference>
<proteinExistence type="predicted"/>
<sequence>MTRPKKLLWLPISIVLILGGLTLLTGSPIPMWHFEKLERPIAVRSATPTHLILQNGREITLPLIVELPNDNPLFQAALADGIEIQEDGSAIGLIWLDRNCGNDPVVWRTMRVNLGELAGALHPAGIDSSVVHPDAIAWLAEYKRIEYIPSSRSHKKNHLTLWDCIAMRGVREQFEHSAKIAHADSP</sequence>
<reference evidence="1 2" key="1">
    <citation type="submission" date="2019-02" db="EMBL/GenBank/DDBJ databases">
        <title>Deep-cultivation of Planctomycetes and their phenomic and genomic characterization uncovers novel biology.</title>
        <authorList>
            <person name="Wiegand S."/>
            <person name="Jogler M."/>
            <person name="Boedeker C."/>
            <person name="Pinto D."/>
            <person name="Vollmers J."/>
            <person name="Rivas-Marin E."/>
            <person name="Kohn T."/>
            <person name="Peeters S.H."/>
            <person name="Heuer A."/>
            <person name="Rast P."/>
            <person name="Oberbeckmann S."/>
            <person name="Bunk B."/>
            <person name="Jeske O."/>
            <person name="Meyerdierks A."/>
            <person name="Storesund J.E."/>
            <person name="Kallscheuer N."/>
            <person name="Luecker S."/>
            <person name="Lage O.M."/>
            <person name="Pohl T."/>
            <person name="Merkel B.J."/>
            <person name="Hornburger P."/>
            <person name="Mueller R.-W."/>
            <person name="Bruemmer F."/>
            <person name="Labrenz M."/>
            <person name="Spormann A.M."/>
            <person name="Op Den Camp H."/>
            <person name="Overmann J."/>
            <person name="Amann R."/>
            <person name="Jetten M.S.M."/>
            <person name="Mascher T."/>
            <person name="Medema M.H."/>
            <person name="Devos D.P."/>
            <person name="Kaster A.-K."/>
            <person name="Ovreas L."/>
            <person name="Rohde M."/>
            <person name="Galperin M.Y."/>
            <person name="Jogler C."/>
        </authorList>
    </citation>
    <scope>NUCLEOTIDE SEQUENCE [LARGE SCALE GENOMIC DNA]</scope>
    <source>
        <strain evidence="1 2">Poly59</strain>
    </source>
</reference>
<comment type="caution">
    <text evidence="1">The sequence shown here is derived from an EMBL/GenBank/DDBJ whole genome shotgun (WGS) entry which is preliminary data.</text>
</comment>
<dbReference type="OrthoDB" id="9837583at2"/>
<protein>
    <submittedName>
        <fullName evidence="1">Uncharacterized protein</fullName>
    </submittedName>
</protein>
<name>A0A5C6EPL7_9BACT</name>
<accession>A0A5C6EPL7</accession>
<dbReference type="AlphaFoldDB" id="A0A5C6EPL7"/>
<evidence type="ECO:0000313" key="1">
    <source>
        <dbReference type="EMBL" id="TWU49289.1"/>
    </source>
</evidence>
<dbReference type="RefSeq" id="WP_146535570.1">
    <property type="nucleotide sequence ID" value="NZ_SJPX01000004.1"/>
</dbReference>
<keyword evidence="2" id="KW-1185">Reference proteome</keyword>
<evidence type="ECO:0000313" key="2">
    <source>
        <dbReference type="Proteomes" id="UP000317977"/>
    </source>
</evidence>
<gene>
    <name evidence="1" type="ORF">Poly59_39030</name>
</gene>
<dbReference type="Proteomes" id="UP000317977">
    <property type="component" value="Unassembled WGS sequence"/>
</dbReference>